<sequence>MEFFREPKELQGNQDREEEDKSSASLSVPSNSDSCHSSPSKDSSSERSSSDGEGVGESDVGVDVLVLAEWEGKTITGRLSNIRQGPQNLFVDFRFRAALHHEVADGAPTIKGIVNSVKAEGLVNLEALVTPEQLAMLGFVDVSNLYLEGEMSSVLERQHERAQHSRGHRGESTSQRHTRFDERPVAPPHSSSHRGYAEFIPLVDWQRAKGYIQQHGGHADMLKLMDAFSYAIALCECEQGAHGQTRELTENCKQLTSEKASLEDEVNLLQRSEMANRATSAESRADGLANQVNKLKKELERA</sequence>
<keyword evidence="4" id="KW-1185">Reference proteome</keyword>
<accession>A0AAV5LBT6</accession>
<evidence type="ECO:0000313" key="3">
    <source>
        <dbReference type="EMBL" id="GKV34477.1"/>
    </source>
</evidence>
<reference evidence="3 4" key="1">
    <citation type="journal article" date="2021" name="Commun. Biol.">
        <title>The genome of Shorea leprosula (Dipterocarpaceae) highlights the ecological relevance of drought in aseasonal tropical rainforests.</title>
        <authorList>
            <person name="Ng K.K.S."/>
            <person name="Kobayashi M.J."/>
            <person name="Fawcett J.A."/>
            <person name="Hatakeyama M."/>
            <person name="Paape T."/>
            <person name="Ng C.H."/>
            <person name="Ang C.C."/>
            <person name="Tnah L.H."/>
            <person name="Lee C.T."/>
            <person name="Nishiyama T."/>
            <person name="Sese J."/>
            <person name="O'Brien M.J."/>
            <person name="Copetti D."/>
            <person name="Mohd Noor M.I."/>
            <person name="Ong R.C."/>
            <person name="Putra M."/>
            <person name="Sireger I.Z."/>
            <person name="Indrioko S."/>
            <person name="Kosugi Y."/>
            <person name="Izuno A."/>
            <person name="Isagi Y."/>
            <person name="Lee S.L."/>
            <person name="Shimizu K.K."/>
        </authorList>
    </citation>
    <scope>NUCLEOTIDE SEQUENCE [LARGE SCALE GENOMIC DNA]</scope>
    <source>
        <strain evidence="3">214</strain>
    </source>
</reference>
<dbReference type="AlphaFoldDB" id="A0AAV5LBT6"/>
<feature type="compositionally biased region" description="Basic and acidic residues" evidence="2">
    <location>
        <begin position="156"/>
        <end position="171"/>
    </location>
</feature>
<protein>
    <submittedName>
        <fullName evidence="3">Uncharacterized protein</fullName>
    </submittedName>
</protein>
<keyword evidence="1" id="KW-0175">Coiled coil</keyword>
<comment type="caution">
    <text evidence="3">The sequence shown here is derived from an EMBL/GenBank/DDBJ whole genome shotgun (WGS) entry which is preliminary data.</text>
</comment>
<dbReference type="Proteomes" id="UP001054252">
    <property type="component" value="Unassembled WGS sequence"/>
</dbReference>
<organism evidence="3 4">
    <name type="scientific">Rubroshorea leprosula</name>
    <dbReference type="NCBI Taxonomy" id="152421"/>
    <lineage>
        <taxon>Eukaryota</taxon>
        <taxon>Viridiplantae</taxon>
        <taxon>Streptophyta</taxon>
        <taxon>Embryophyta</taxon>
        <taxon>Tracheophyta</taxon>
        <taxon>Spermatophyta</taxon>
        <taxon>Magnoliopsida</taxon>
        <taxon>eudicotyledons</taxon>
        <taxon>Gunneridae</taxon>
        <taxon>Pentapetalae</taxon>
        <taxon>rosids</taxon>
        <taxon>malvids</taxon>
        <taxon>Malvales</taxon>
        <taxon>Dipterocarpaceae</taxon>
        <taxon>Rubroshorea</taxon>
    </lineage>
</organism>
<evidence type="ECO:0000256" key="2">
    <source>
        <dbReference type="SAM" id="MobiDB-lite"/>
    </source>
</evidence>
<proteinExistence type="predicted"/>
<feature type="region of interest" description="Disordered" evidence="2">
    <location>
        <begin position="1"/>
        <end position="57"/>
    </location>
</feature>
<feature type="coiled-coil region" evidence="1">
    <location>
        <begin position="245"/>
        <end position="298"/>
    </location>
</feature>
<gene>
    <name evidence="3" type="ORF">SLEP1_g42849</name>
</gene>
<dbReference type="EMBL" id="BPVZ01000105">
    <property type="protein sequence ID" value="GKV34477.1"/>
    <property type="molecule type" value="Genomic_DNA"/>
</dbReference>
<evidence type="ECO:0000313" key="4">
    <source>
        <dbReference type="Proteomes" id="UP001054252"/>
    </source>
</evidence>
<evidence type="ECO:0000256" key="1">
    <source>
        <dbReference type="SAM" id="Coils"/>
    </source>
</evidence>
<feature type="compositionally biased region" description="Low complexity" evidence="2">
    <location>
        <begin position="27"/>
        <end position="42"/>
    </location>
</feature>
<name>A0AAV5LBT6_9ROSI</name>
<feature type="region of interest" description="Disordered" evidence="2">
    <location>
        <begin position="156"/>
        <end position="193"/>
    </location>
</feature>